<comment type="caution">
    <text evidence="3">The sequence shown here is derived from an EMBL/GenBank/DDBJ whole genome shotgun (WGS) entry which is preliminary data.</text>
</comment>
<dbReference type="OrthoDB" id="9810270at2"/>
<evidence type="ECO:0000313" key="3">
    <source>
        <dbReference type="EMBL" id="ROR32245.1"/>
    </source>
</evidence>
<sequence>MRPFRRLYARVMAWSRHPRAPWLLGLLSFAESSFFPVPPDVMLAPMALARPQRAWRLAALTTAASVAGGIAGYAIGALAFDLVAPWLERAGYWEAYLQARTWFARHGLWVILLAGFSPIPYKVFTIAAGVAGMPLVPFVAGSVAGRGGRFFLVAGLMRLGGARMEAALHRWVDGLGWGMVAAAAVLWLVLRGG</sequence>
<keyword evidence="1" id="KW-0812">Transmembrane</keyword>
<gene>
    <name evidence="3" type="ORF">EDC57_1442</name>
</gene>
<keyword evidence="4" id="KW-1185">Reference proteome</keyword>
<dbReference type="EMBL" id="RJVI01000002">
    <property type="protein sequence ID" value="ROR32245.1"/>
    <property type="molecule type" value="Genomic_DNA"/>
</dbReference>
<accession>A0A3N1Y076</accession>
<protein>
    <submittedName>
        <fullName evidence="3">Membrane protein YqaA with SNARE-associated domain</fullName>
    </submittedName>
</protein>
<dbReference type="Proteomes" id="UP000276634">
    <property type="component" value="Unassembled WGS sequence"/>
</dbReference>
<dbReference type="AlphaFoldDB" id="A0A3N1Y076"/>
<dbReference type="PANTHER" id="PTHR42709">
    <property type="entry name" value="ALKALINE PHOSPHATASE LIKE PROTEIN"/>
    <property type="match status" value="1"/>
</dbReference>
<organism evidence="3 4">
    <name type="scientific">Inmirania thermothiophila</name>
    <dbReference type="NCBI Taxonomy" id="1750597"/>
    <lineage>
        <taxon>Bacteria</taxon>
        <taxon>Pseudomonadati</taxon>
        <taxon>Pseudomonadota</taxon>
        <taxon>Gammaproteobacteria</taxon>
        <taxon>Chromatiales</taxon>
        <taxon>Ectothiorhodospiraceae</taxon>
        <taxon>Inmirania</taxon>
    </lineage>
</organism>
<reference evidence="3 4" key="1">
    <citation type="submission" date="2018-11" db="EMBL/GenBank/DDBJ databases">
        <title>Genomic Encyclopedia of Type Strains, Phase IV (KMG-IV): sequencing the most valuable type-strain genomes for metagenomic binning, comparative biology and taxonomic classification.</title>
        <authorList>
            <person name="Goeker M."/>
        </authorList>
    </citation>
    <scope>NUCLEOTIDE SEQUENCE [LARGE SCALE GENOMIC DNA]</scope>
    <source>
        <strain evidence="3 4">DSM 100275</strain>
    </source>
</reference>
<keyword evidence="1" id="KW-0472">Membrane</keyword>
<dbReference type="InterPro" id="IPR051311">
    <property type="entry name" value="DedA_domain"/>
</dbReference>
<name>A0A3N1Y076_9GAMM</name>
<feature type="transmembrane region" description="Helical" evidence="1">
    <location>
        <begin position="171"/>
        <end position="190"/>
    </location>
</feature>
<evidence type="ECO:0000313" key="4">
    <source>
        <dbReference type="Proteomes" id="UP000276634"/>
    </source>
</evidence>
<keyword evidence="1" id="KW-1133">Transmembrane helix</keyword>
<evidence type="ECO:0000259" key="2">
    <source>
        <dbReference type="Pfam" id="PF09335"/>
    </source>
</evidence>
<dbReference type="PANTHER" id="PTHR42709:SF11">
    <property type="entry name" value="DEDA FAMILY PROTEIN"/>
    <property type="match status" value="1"/>
</dbReference>
<dbReference type="RefSeq" id="WP_123401209.1">
    <property type="nucleotide sequence ID" value="NZ_RJVI01000002.1"/>
</dbReference>
<feature type="domain" description="VTT" evidence="2">
    <location>
        <begin position="53"/>
        <end position="157"/>
    </location>
</feature>
<feature type="transmembrane region" description="Helical" evidence="1">
    <location>
        <begin position="58"/>
        <end position="87"/>
    </location>
</feature>
<dbReference type="Pfam" id="PF09335">
    <property type="entry name" value="VTT_dom"/>
    <property type="match status" value="1"/>
</dbReference>
<proteinExistence type="predicted"/>
<dbReference type="InterPro" id="IPR032816">
    <property type="entry name" value="VTT_dom"/>
</dbReference>
<dbReference type="GO" id="GO:0005886">
    <property type="term" value="C:plasma membrane"/>
    <property type="evidence" value="ECO:0007669"/>
    <property type="project" value="UniProtKB-ARBA"/>
</dbReference>
<evidence type="ECO:0000256" key="1">
    <source>
        <dbReference type="SAM" id="Phobius"/>
    </source>
</evidence>